<dbReference type="PANTHER" id="PTHR35604:SF2">
    <property type="entry name" value="TRANSPOSASE INSH FOR INSERTION SEQUENCE ELEMENT IS5A-RELATED"/>
    <property type="match status" value="1"/>
</dbReference>
<comment type="caution">
    <text evidence="2">The sequence shown here is derived from an EMBL/GenBank/DDBJ whole genome shotgun (WGS) entry which is preliminary data.</text>
</comment>
<feature type="non-terminal residue" evidence="2">
    <location>
        <position position="1"/>
    </location>
</feature>
<accession>T1BGT3</accession>
<sequence length="134" mass="14920">SQQLLEAVLVEARERQLLSEEHFTVDGTLIQAWAAARSFQEKSDPPKPGAGSGSGGEVLLRDRVESSTDPEARLYKKATADKAVPSYQGHVLMENRNGLVVAAEVTQSATVAERARRSRCWMRWLRRRASERLS</sequence>
<reference evidence="2" key="2">
    <citation type="journal article" date="2014" name="ISME J.">
        <title>Microbial stratification in low pH oxic and suboxic macroscopic growths along an acid mine drainage.</title>
        <authorList>
            <person name="Mendez-Garcia C."/>
            <person name="Mesa V."/>
            <person name="Sprenger R.R."/>
            <person name="Richter M."/>
            <person name="Diez M.S."/>
            <person name="Solano J."/>
            <person name="Bargiela R."/>
            <person name="Golyshina O.V."/>
            <person name="Manteca A."/>
            <person name="Ramos J.L."/>
            <person name="Gallego J.R."/>
            <person name="Llorente I."/>
            <person name="Martins Dos Santos V.A."/>
            <person name="Jensen O.N."/>
            <person name="Pelaez A.I."/>
            <person name="Sanchez J."/>
            <person name="Ferrer M."/>
        </authorList>
    </citation>
    <scope>NUCLEOTIDE SEQUENCE</scope>
</reference>
<proteinExistence type="predicted"/>
<dbReference type="EMBL" id="AUZY01003679">
    <property type="protein sequence ID" value="EQD67828.1"/>
    <property type="molecule type" value="Genomic_DNA"/>
</dbReference>
<organism evidence="2">
    <name type="scientific">mine drainage metagenome</name>
    <dbReference type="NCBI Taxonomy" id="410659"/>
    <lineage>
        <taxon>unclassified sequences</taxon>
        <taxon>metagenomes</taxon>
        <taxon>ecological metagenomes</taxon>
    </lineage>
</organism>
<feature type="compositionally biased region" description="Basic and acidic residues" evidence="1">
    <location>
        <begin position="59"/>
        <end position="71"/>
    </location>
</feature>
<feature type="region of interest" description="Disordered" evidence="1">
    <location>
        <begin position="38"/>
        <end position="71"/>
    </location>
</feature>
<evidence type="ECO:0000256" key="1">
    <source>
        <dbReference type="SAM" id="MobiDB-lite"/>
    </source>
</evidence>
<protein>
    <submittedName>
        <fullName evidence="2">Transposase IS4</fullName>
    </submittedName>
</protein>
<reference evidence="2" key="1">
    <citation type="submission" date="2013-08" db="EMBL/GenBank/DDBJ databases">
        <authorList>
            <person name="Mendez C."/>
            <person name="Richter M."/>
            <person name="Ferrer M."/>
            <person name="Sanchez J."/>
        </authorList>
    </citation>
    <scope>NUCLEOTIDE SEQUENCE</scope>
</reference>
<gene>
    <name evidence="2" type="ORF">B1B_05795</name>
</gene>
<name>T1BGT3_9ZZZZ</name>
<evidence type="ECO:0000313" key="2">
    <source>
        <dbReference type="EMBL" id="EQD67828.1"/>
    </source>
</evidence>
<dbReference type="AlphaFoldDB" id="T1BGT3"/>
<dbReference type="PANTHER" id="PTHR35604">
    <property type="entry name" value="TRANSPOSASE INSH FOR INSERTION SEQUENCE ELEMENT IS5A-RELATED"/>
    <property type="match status" value="1"/>
</dbReference>